<dbReference type="EMBL" id="ML991815">
    <property type="protein sequence ID" value="KAF2232488.1"/>
    <property type="molecule type" value="Genomic_DNA"/>
</dbReference>
<evidence type="ECO:0000313" key="1">
    <source>
        <dbReference type="EMBL" id="KAF2232488.1"/>
    </source>
</evidence>
<keyword evidence="2" id="KW-1185">Reference proteome</keyword>
<dbReference type="AlphaFoldDB" id="A0A6A6H3U8"/>
<organism evidence="1 2">
    <name type="scientific">Viridothelium virens</name>
    <name type="common">Speckled blister lichen</name>
    <name type="synonym">Trypethelium virens</name>
    <dbReference type="NCBI Taxonomy" id="1048519"/>
    <lineage>
        <taxon>Eukaryota</taxon>
        <taxon>Fungi</taxon>
        <taxon>Dikarya</taxon>
        <taxon>Ascomycota</taxon>
        <taxon>Pezizomycotina</taxon>
        <taxon>Dothideomycetes</taxon>
        <taxon>Dothideomycetes incertae sedis</taxon>
        <taxon>Trypetheliales</taxon>
        <taxon>Trypetheliaceae</taxon>
        <taxon>Viridothelium</taxon>
    </lineage>
</organism>
<accession>A0A6A6H3U8</accession>
<evidence type="ECO:0000313" key="2">
    <source>
        <dbReference type="Proteomes" id="UP000800092"/>
    </source>
</evidence>
<reference evidence="1" key="1">
    <citation type="journal article" date="2020" name="Stud. Mycol.">
        <title>101 Dothideomycetes genomes: a test case for predicting lifestyles and emergence of pathogens.</title>
        <authorList>
            <person name="Haridas S."/>
            <person name="Albert R."/>
            <person name="Binder M."/>
            <person name="Bloem J."/>
            <person name="Labutti K."/>
            <person name="Salamov A."/>
            <person name="Andreopoulos B."/>
            <person name="Baker S."/>
            <person name="Barry K."/>
            <person name="Bills G."/>
            <person name="Bluhm B."/>
            <person name="Cannon C."/>
            <person name="Castanera R."/>
            <person name="Culley D."/>
            <person name="Daum C."/>
            <person name="Ezra D."/>
            <person name="Gonzalez J."/>
            <person name="Henrissat B."/>
            <person name="Kuo A."/>
            <person name="Liang C."/>
            <person name="Lipzen A."/>
            <person name="Lutzoni F."/>
            <person name="Magnuson J."/>
            <person name="Mondo S."/>
            <person name="Nolan M."/>
            <person name="Ohm R."/>
            <person name="Pangilinan J."/>
            <person name="Park H.-J."/>
            <person name="Ramirez L."/>
            <person name="Alfaro M."/>
            <person name="Sun H."/>
            <person name="Tritt A."/>
            <person name="Yoshinaga Y."/>
            <person name="Zwiers L.-H."/>
            <person name="Turgeon B."/>
            <person name="Goodwin S."/>
            <person name="Spatafora J."/>
            <person name="Crous P."/>
            <person name="Grigoriev I."/>
        </authorList>
    </citation>
    <scope>NUCLEOTIDE SEQUENCE</scope>
    <source>
        <strain evidence="1">Tuck. ex Michener</strain>
    </source>
</reference>
<name>A0A6A6H3U8_VIRVR</name>
<protein>
    <submittedName>
        <fullName evidence="1">Uncharacterized protein</fullName>
    </submittedName>
</protein>
<gene>
    <name evidence="1" type="ORF">EV356DRAFT_534597</name>
</gene>
<dbReference type="Proteomes" id="UP000800092">
    <property type="component" value="Unassembled WGS sequence"/>
</dbReference>
<proteinExistence type="predicted"/>
<sequence length="186" mass="20316">MPKNKWSAAIGNGKSTRVSGPNVAPNSLVKISDVGFQPAKAATYYLCRGHSITKVDGTPLAIINRHLDGTFALAEDRRPRPPRLIVNNGAVFLASSGIVLNPAEALLVHQHGQKIWNLDGRQLGVVMTEYGRRFCYEESETDPHSTADLDRFLLAYRVDGTPFAVYYPKQAQEVLSGTGRTGHRSG</sequence>